<dbReference type="RefSeq" id="WP_167199393.1">
    <property type="nucleotide sequence ID" value="NZ_JAAORB010000042.1"/>
</dbReference>
<evidence type="ECO:0000313" key="2">
    <source>
        <dbReference type="EMBL" id="NHQ75669.1"/>
    </source>
</evidence>
<dbReference type="Gene3D" id="3.90.550.10">
    <property type="entry name" value="Spore Coat Polysaccharide Biosynthesis Protein SpsA, Chain A"/>
    <property type="match status" value="1"/>
</dbReference>
<proteinExistence type="predicted"/>
<sequence length="317" mass="34655">MNANTLHVRIVLATYNGATYLGPQLDSYAAQSHKNWSLDISDDGSSDATQEIIRDFAAHQPGHAIRLFNGPKAGAAANFLCGLDKAIAESPDSAIAISDQDDVWLPRKLEKAAEWLVAHGAMNGTPLLWSCRTVLTDAKLTPKGKSRTFKRRPCFGNALVQNIVAGNTIVLSPAAAKIIASTTQSALRFGVPYHDWWIYLITSGMEARIYQETGPLVLYRQHASNVLGHHGPVRGRLNRLSMVAGRRYHRWISANVAALMDNSGLLTDANQQMLREFEQARHDGGAHLAAALPKLGIHRQSKAGDKLLPILARYGRL</sequence>
<evidence type="ECO:0000313" key="3">
    <source>
        <dbReference type="Proteomes" id="UP000639775"/>
    </source>
</evidence>
<dbReference type="PANTHER" id="PTHR22916">
    <property type="entry name" value="GLYCOSYLTRANSFERASE"/>
    <property type="match status" value="1"/>
</dbReference>
<organism evidence="2 3">
    <name type="scientific">Roseovarius gahaiensis</name>
    <dbReference type="NCBI Taxonomy" id="2716691"/>
    <lineage>
        <taxon>Bacteria</taxon>
        <taxon>Pseudomonadati</taxon>
        <taxon>Pseudomonadota</taxon>
        <taxon>Alphaproteobacteria</taxon>
        <taxon>Rhodobacterales</taxon>
        <taxon>Roseobacteraceae</taxon>
        <taxon>Roseovarius</taxon>
    </lineage>
</organism>
<feature type="domain" description="Glycosyltransferase 2-like" evidence="1">
    <location>
        <begin position="10"/>
        <end position="121"/>
    </location>
</feature>
<dbReference type="InterPro" id="IPR029044">
    <property type="entry name" value="Nucleotide-diphossugar_trans"/>
</dbReference>
<accession>A0A967BED7</accession>
<dbReference type="InterPro" id="IPR001173">
    <property type="entry name" value="Glyco_trans_2-like"/>
</dbReference>
<name>A0A967BED7_9RHOB</name>
<comment type="caution">
    <text evidence="2">The sequence shown here is derived from an EMBL/GenBank/DDBJ whole genome shotgun (WGS) entry which is preliminary data.</text>
</comment>
<dbReference type="Proteomes" id="UP000639775">
    <property type="component" value="Unassembled WGS sequence"/>
</dbReference>
<dbReference type="PANTHER" id="PTHR22916:SF3">
    <property type="entry name" value="UDP-GLCNAC:BETAGAL BETA-1,3-N-ACETYLGLUCOSAMINYLTRANSFERASE-LIKE PROTEIN 1"/>
    <property type="match status" value="1"/>
</dbReference>
<dbReference type="EMBL" id="JAAORB010000042">
    <property type="protein sequence ID" value="NHQ75669.1"/>
    <property type="molecule type" value="Genomic_DNA"/>
</dbReference>
<reference evidence="2" key="1">
    <citation type="submission" date="2020-03" db="EMBL/GenBank/DDBJ databases">
        <title>Roseovarius gahaiensis sp. nov., isolated from Gahai Saline Lake, China.</title>
        <authorList>
            <person name="Sun X."/>
        </authorList>
    </citation>
    <scope>NUCLEOTIDE SEQUENCE</scope>
    <source>
        <strain evidence="2">GH877</strain>
    </source>
</reference>
<evidence type="ECO:0000259" key="1">
    <source>
        <dbReference type="Pfam" id="PF00535"/>
    </source>
</evidence>
<gene>
    <name evidence="2" type="ORF">HAT86_14540</name>
</gene>
<dbReference type="SUPFAM" id="SSF53448">
    <property type="entry name" value="Nucleotide-diphospho-sugar transferases"/>
    <property type="match status" value="1"/>
</dbReference>
<dbReference type="GO" id="GO:0016758">
    <property type="term" value="F:hexosyltransferase activity"/>
    <property type="evidence" value="ECO:0007669"/>
    <property type="project" value="UniProtKB-ARBA"/>
</dbReference>
<dbReference type="Pfam" id="PF00535">
    <property type="entry name" value="Glycos_transf_2"/>
    <property type="match status" value="1"/>
</dbReference>
<dbReference type="AlphaFoldDB" id="A0A967BED7"/>
<protein>
    <submittedName>
        <fullName evidence="2">Glycosyltransferase</fullName>
    </submittedName>
</protein>
<keyword evidence="3" id="KW-1185">Reference proteome</keyword>